<gene>
    <name evidence="2" type="ORF">LCGC14_2660150</name>
</gene>
<feature type="region of interest" description="Disordered" evidence="1">
    <location>
        <begin position="1"/>
        <end position="38"/>
    </location>
</feature>
<name>A0A0F8ZSA1_9ZZZZ</name>
<proteinExistence type="predicted"/>
<protein>
    <submittedName>
        <fullName evidence="2">Uncharacterized protein</fullName>
    </submittedName>
</protein>
<organism evidence="2">
    <name type="scientific">marine sediment metagenome</name>
    <dbReference type="NCBI Taxonomy" id="412755"/>
    <lineage>
        <taxon>unclassified sequences</taxon>
        <taxon>metagenomes</taxon>
        <taxon>ecological metagenomes</taxon>
    </lineage>
</organism>
<sequence>MKHRRRPPHVDGTRGRPDFPGPPADTTAPWGARSHTGSTLDSLGRIISIY</sequence>
<feature type="non-terminal residue" evidence="2">
    <location>
        <position position="50"/>
    </location>
</feature>
<evidence type="ECO:0000313" key="2">
    <source>
        <dbReference type="EMBL" id="KKK96698.1"/>
    </source>
</evidence>
<reference evidence="2" key="1">
    <citation type="journal article" date="2015" name="Nature">
        <title>Complex archaea that bridge the gap between prokaryotes and eukaryotes.</title>
        <authorList>
            <person name="Spang A."/>
            <person name="Saw J.H."/>
            <person name="Jorgensen S.L."/>
            <person name="Zaremba-Niedzwiedzka K."/>
            <person name="Martijn J."/>
            <person name="Lind A.E."/>
            <person name="van Eijk R."/>
            <person name="Schleper C."/>
            <person name="Guy L."/>
            <person name="Ettema T.J."/>
        </authorList>
    </citation>
    <scope>NUCLEOTIDE SEQUENCE</scope>
</reference>
<feature type="compositionally biased region" description="Basic and acidic residues" evidence="1">
    <location>
        <begin position="8"/>
        <end position="17"/>
    </location>
</feature>
<dbReference type="AlphaFoldDB" id="A0A0F8ZSA1"/>
<accession>A0A0F8ZSA1</accession>
<dbReference type="EMBL" id="LAZR01046365">
    <property type="protein sequence ID" value="KKK96698.1"/>
    <property type="molecule type" value="Genomic_DNA"/>
</dbReference>
<comment type="caution">
    <text evidence="2">The sequence shown here is derived from an EMBL/GenBank/DDBJ whole genome shotgun (WGS) entry which is preliminary data.</text>
</comment>
<evidence type="ECO:0000256" key="1">
    <source>
        <dbReference type="SAM" id="MobiDB-lite"/>
    </source>
</evidence>